<comment type="caution">
    <text evidence="4">The sequence shown here is derived from an EMBL/GenBank/DDBJ whole genome shotgun (WGS) entry which is preliminary data.</text>
</comment>
<dbReference type="Gene3D" id="1.10.238.10">
    <property type="entry name" value="EF-hand"/>
    <property type="match status" value="1"/>
</dbReference>
<keyword evidence="5" id="KW-1185">Reference proteome</keyword>
<evidence type="ECO:0000256" key="1">
    <source>
        <dbReference type="ARBA" id="ARBA00022837"/>
    </source>
</evidence>
<protein>
    <recommendedName>
        <fullName evidence="3">EF-hand domain-containing protein</fullName>
    </recommendedName>
</protein>
<dbReference type="OrthoDB" id="9989112at2759"/>
<evidence type="ECO:0000259" key="3">
    <source>
        <dbReference type="PROSITE" id="PS50222"/>
    </source>
</evidence>
<feature type="compositionally biased region" description="Low complexity" evidence="2">
    <location>
        <begin position="90"/>
        <end position="106"/>
    </location>
</feature>
<dbReference type="Proteomes" id="UP000784294">
    <property type="component" value="Unassembled WGS sequence"/>
</dbReference>
<dbReference type="PROSITE" id="PS00018">
    <property type="entry name" value="EF_HAND_1"/>
    <property type="match status" value="1"/>
</dbReference>
<dbReference type="SUPFAM" id="SSF47473">
    <property type="entry name" value="EF-hand"/>
    <property type="match status" value="1"/>
</dbReference>
<evidence type="ECO:0000313" key="5">
    <source>
        <dbReference type="Proteomes" id="UP000784294"/>
    </source>
</evidence>
<evidence type="ECO:0000313" key="4">
    <source>
        <dbReference type="EMBL" id="VEL20883.1"/>
    </source>
</evidence>
<accession>A0A448WUW9</accession>
<sequence>MSLYERALELYTLCDVEGRGFLERADLRRLQPYLPLTADQLDDVFDRLDNNADGRLTLSEFTNGFGKSPSGASQRPGLKGHGREADSRGRSSFSVVRLHSSSGQSG</sequence>
<dbReference type="EMBL" id="CAAALY010048415">
    <property type="protein sequence ID" value="VEL20883.1"/>
    <property type="molecule type" value="Genomic_DNA"/>
</dbReference>
<gene>
    <name evidence="4" type="ORF">PXEA_LOCUS14323</name>
</gene>
<dbReference type="InterPro" id="IPR018247">
    <property type="entry name" value="EF_Hand_1_Ca_BS"/>
</dbReference>
<dbReference type="InterPro" id="IPR011992">
    <property type="entry name" value="EF-hand-dom_pair"/>
</dbReference>
<proteinExistence type="predicted"/>
<dbReference type="Pfam" id="PF13499">
    <property type="entry name" value="EF-hand_7"/>
    <property type="match status" value="1"/>
</dbReference>
<feature type="region of interest" description="Disordered" evidence="2">
    <location>
        <begin position="60"/>
        <end position="106"/>
    </location>
</feature>
<dbReference type="PROSITE" id="PS50222">
    <property type="entry name" value="EF_HAND_2"/>
    <property type="match status" value="1"/>
</dbReference>
<organism evidence="4 5">
    <name type="scientific">Protopolystoma xenopodis</name>
    <dbReference type="NCBI Taxonomy" id="117903"/>
    <lineage>
        <taxon>Eukaryota</taxon>
        <taxon>Metazoa</taxon>
        <taxon>Spiralia</taxon>
        <taxon>Lophotrochozoa</taxon>
        <taxon>Platyhelminthes</taxon>
        <taxon>Monogenea</taxon>
        <taxon>Polyopisthocotylea</taxon>
        <taxon>Polystomatidea</taxon>
        <taxon>Polystomatidae</taxon>
        <taxon>Protopolystoma</taxon>
    </lineage>
</organism>
<name>A0A448WUW9_9PLAT</name>
<evidence type="ECO:0000256" key="2">
    <source>
        <dbReference type="SAM" id="MobiDB-lite"/>
    </source>
</evidence>
<keyword evidence="1" id="KW-0106">Calcium</keyword>
<dbReference type="AlphaFoldDB" id="A0A448WUW9"/>
<dbReference type="InterPro" id="IPR002048">
    <property type="entry name" value="EF_hand_dom"/>
</dbReference>
<feature type="domain" description="EF-hand" evidence="3">
    <location>
        <begin position="36"/>
        <end position="71"/>
    </location>
</feature>
<reference evidence="4" key="1">
    <citation type="submission" date="2018-11" db="EMBL/GenBank/DDBJ databases">
        <authorList>
            <consortium name="Pathogen Informatics"/>
        </authorList>
    </citation>
    <scope>NUCLEOTIDE SEQUENCE</scope>
</reference>
<dbReference type="GO" id="GO:0005509">
    <property type="term" value="F:calcium ion binding"/>
    <property type="evidence" value="ECO:0007669"/>
    <property type="project" value="InterPro"/>
</dbReference>